<dbReference type="InterPro" id="IPR013822">
    <property type="entry name" value="Signal_recog_particl_SRP54_hlx"/>
</dbReference>
<dbReference type="Gene3D" id="1.20.120.140">
    <property type="entry name" value="Signal recognition particle SRP54, nucleotide-binding domain"/>
    <property type="match status" value="1"/>
</dbReference>
<accession>A0A699ZE64</accession>
<comment type="caution">
    <text evidence="2">The sequence shown here is derived from an EMBL/GenBank/DDBJ whole genome shotgun (WGS) entry which is preliminary data.</text>
</comment>
<dbReference type="AlphaFoldDB" id="A0A699ZE64"/>
<dbReference type="SUPFAM" id="SSF47364">
    <property type="entry name" value="Domain of the SRP/SRP receptor G-proteins"/>
    <property type="match status" value="1"/>
</dbReference>
<dbReference type="GO" id="GO:0005525">
    <property type="term" value="F:GTP binding"/>
    <property type="evidence" value="ECO:0007669"/>
    <property type="project" value="InterPro"/>
</dbReference>
<dbReference type="Proteomes" id="UP000485058">
    <property type="component" value="Unassembled WGS sequence"/>
</dbReference>
<dbReference type="Pfam" id="PF02881">
    <property type="entry name" value="SRP54_N"/>
    <property type="match status" value="1"/>
</dbReference>
<organism evidence="2 3">
    <name type="scientific">Haematococcus lacustris</name>
    <name type="common">Green alga</name>
    <name type="synonym">Haematococcus pluvialis</name>
    <dbReference type="NCBI Taxonomy" id="44745"/>
    <lineage>
        <taxon>Eukaryota</taxon>
        <taxon>Viridiplantae</taxon>
        <taxon>Chlorophyta</taxon>
        <taxon>core chlorophytes</taxon>
        <taxon>Chlorophyceae</taxon>
        <taxon>CS clade</taxon>
        <taxon>Chlamydomonadales</taxon>
        <taxon>Haematococcaceae</taxon>
        <taxon>Haematococcus</taxon>
    </lineage>
</organism>
<proteinExistence type="predicted"/>
<evidence type="ECO:0000313" key="2">
    <source>
        <dbReference type="EMBL" id="GFH20913.1"/>
    </source>
</evidence>
<feature type="domain" description="Signal recognition particle SRP54 helical bundle" evidence="1">
    <location>
        <begin position="59"/>
        <end position="137"/>
    </location>
</feature>
<keyword evidence="3" id="KW-1185">Reference proteome</keyword>
<dbReference type="GO" id="GO:0006614">
    <property type="term" value="P:SRP-dependent cotranslational protein targeting to membrane"/>
    <property type="evidence" value="ECO:0007669"/>
    <property type="project" value="InterPro"/>
</dbReference>
<reference evidence="2 3" key="1">
    <citation type="submission" date="2020-02" db="EMBL/GenBank/DDBJ databases">
        <title>Draft genome sequence of Haematococcus lacustris strain NIES-144.</title>
        <authorList>
            <person name="Morimoto D."/>
            <person name="Nakagawa S."/>
            <person name="Yoshida T."/>
            <person name="Sawayama S."/>
        </authorList>
    </citation>
    <scope>NUCLEOTIDE SEQUENCE [LARGE SCALE GENOMIC DNA]</scope>
    <source>
        <strain evidence="2 3">NIES-144</strain>
    </source>
</reference>
<protein>
    <submittedName>
        <fullName evidence="2">SRP54 domain-containing protein</fullName>
    </submittedName>
</protein>
<dbReference type="InterPro" id="IPR042101">
    <property type="entry name" value="SRP54_N_sf"/>
</dbReference>
<dbReference type="InterPro" id="IPR036225">
    <property type="entry name" value="SRP/SRP_N"/>
</dbReference>
<sequence length="153" mass="16497">MLSAQGRSRAGFAQAPFCEPCCTGRTHVKVHAAASGGPNLLQRIGRVLKDKAAGDYDRFFKGTSKTRERLGLVEELLGIWSLDDYESSLEELEEAADFGPKTALKIVDRIRDGIKAGRIKTADQTREALKATVVELLERGAAGRPGGGAELQL</sequence>
<dbReference type="SMART" id="SM00963">
    <property type="entry name" value="SRP54_N"/>
    <property type="match status" value="1"/>
</dbReference>
<feature type="non-terminal residue" evidence="2">
    <location>
        <position position="153"/>
    </location>
</feature>
<dbReference type="EMBL" id="BLLF01001724">
    <property type="protein sequence ID" value="GFH20913.1"/>
    <property type="molecule type" value="Genomic_DNA"/>
</dbReference>
<evidence type="ECO:0000259" key="1">
    <source>
        <dbReference type="SMART" id="SM00963"/>
    </source>
</evidence>
<gene>
    <name evidence="2" type="ORF">HaLaN_18120</name>
</gene>
<evidence type="ECO:0000313" key="3">
    <source>
        <dbReference type="Proteomes" id="UP000485058"/>
    </source>
</evidence>
<name>A0A699ZE64_HAELA</name>